<name>A0A2V3ULB4_9HYPH</name>
<evidence type="ECO:0000256" key="1">
    <source>
        <dbReference type="ARBA" id="ARBA00007613"/>
    </source>
</evidence>
<organism evidence="3 4">
    <name type="scientific">Chelatococcus asaccharovorans</name>
    <dbReference type="NCBI Taxonomy" id="28210"/>
    <lineage>
        <taxon>Bacteria</taxon>
        <taxon>Pseudomonadati</taxon>
        <taxon>Pseudomonadota</taxon>
        <taxon>Alphaproteobacteria</taxon>
        <taxon>Hyphomicrobiales</taxon>
        <taxon>Chelatococcaceae</taxon>
        <taxon>Chelatococcus</taxon>
    </lineage>
</organism>
<evidence type="ECO:0000313" key="4">
    <source>
        <dbReference type="Proteomes" id="UP000248021"/>
    </source>
</evidence>
<proteinExistence type="inferred from homology"/>
<accession>A0A2V3ULB4</accession>
<dbReference type="GO" id="GO:0005886">
    <property type="term" value="C:plasma membrane"/>
    <property type="evidence" value="ECO:0007669"/>
    <property type="project" value="UniProtKB-SubCell"/>
</dbReference>
<keyword evidence="2" id="KW-0812">Transmembrane</keyword>
<gene>
    <name evidence="3" type="ORF">C7450_101877</name>
</gene>
<dbReference type="AlphaFoldDB" id="A0A2V3ULB4"/>
<keyword evidence="2" id="KW-1134">Transmembrane beta strand</keyword>
<sequence length="481" mass="50565">MPISRHWFAWLPRNGRARATLRSGRGILWAATIAGALSGCSAIEPIVGEAPNLPASYAREVATGPRRDLKGWWRQFHDPVLDRLVAQAGRQNLSIAQAKARLAAGRSQAGTAQSLFLPTVGGSGQALAGNSREEIVDPLRRPLLAGFDTSWDAGLFGLSESTEKAAAASRAIAGDELEAVRIAVTAEVAAAYIGLRSAQHQRELSTALVAAQERRVRLARGRAKAGMTSPGEDIDSVTSLGEAQVDLARLDARAAALRQQIATLLGVVTPDPALDRAAPQPVSPGTPAAGRPADLLRARPDVRAAEQRVLKAAAEVGIAKADLHPKLRLSGTIGLGGPSIGSPFGLAGGPSLQIPLFDYGRREAAVYARRALLDEALAAYRQTVLTAYQEAAGALANWRAAHEATERQASAIETERRATRRMGVLHREGLADAGKLADVEVGLILARRRLAAAKEVEGLSLVVLFKALGAAVPVSQGEARG</sequence>
<evidence type="ECO:0000313" key="3">
    <source>
        <dbReference type="EMBL" id="PXW65114.1"/>
    </source>
</evidence>
<dbReference type="GO" id="GO:0015562">
    <property type="term" value="F:efflux transmembrane transporter activity"/>
    <property type="evidence" value="ECO:0007669"/>
    <property type="project" value="InterPro"/>
</dbReference>
<comment type="caution">
    <text evidence="3">The sequence shown here is derived from an EMBL/GenBank/DDBJ whole genome shotgun (WGS) entry which is preliminary data.</text>
</comment>
<comment type="similarity">
    <text evidence="1 2">Belongs to the outer membrane factor (OMF) (TC 1.B.17) family.</text>
</comment>
<dbReference type="EMBL" id="QJJK01000001">
    <property type="protein sequence ID" value="PXW65114.1"/>
    <property type="molecule type" value="Genomic_DNA"/>
</dbReference>
<dbReference type="PANTHER" id="PTHR30203:SF32">
    <property type="entry name" value="CATION EFFLUX SYSTEM PROTEIN CUSC"/>
    <property type="match status" value="1"/>
</dbReference>
<dbReference type="NCBIfam" id="TIGR01845">
    <property type="entry name" value="outer_NodT"/>
    <property type="match status" value="1"/>
</dbReference>
<keyword evidence="2" id="KW-0564">Palmitate</keyword>
<dbReference type="InterPro" id="IPR010131">
    <property type="entry name" value="MdtP/NodT-like"/>
</dbReference>
<evidence type="ECO:0000256" key="2">
    <source>
        <dbReference type="RuleBase" id="RU362097"/>
    </source>
</evidence>
<keyword evidence="2 3" id="KW-0449">Lipoprotein</keyword>
<dbReference type="Gene3D" id="2.20.200.10">
    <property type="entry name" value="Outer membrane efflux proteins (OEP)"/>
    <property type="match status" value="1"/>
</dbReference>
<dbReference type="InterPro" id="IPR003423">
    <property type="entry name" value="OMP_efflux"/>
</dbReference>
<protein>
    <submittedName>
        <fullName evidence="3">NodT family efflux transporter outer membrane factor (OMF) lipoprotein</fullName>
    </submittedName>
</protein>
<dbReference type="PANTHER" id="PTHR30203">
    <property type="entry name" value="OUTER MEMBRANE CATION EFFLUX PROTEIN"/>
    <property type="match status" value="1"/>
</dbReference>
<dbReference type="Pfam" id="PF02321">
    <property type="entry name" value="OEP"/>
    <property type="match status" value="2"/>
</dbReference>
<keyword evidence="4" id="KW-1185">Reference proteome</keyword>
<keyword evidence="2" id="KW-0472">Membrane</keyword>
<dbReference type="SUPFAM" id="SSF56954">
    <property type="entry name" value="Outer membrane efflux proteins (OEP)"/>
    <property type="match status" value="1"/>
</dbReference>
<dbReference type="Gene3D" id="1.20.1600.10">
    <property type="entry name" value="Outer membrane efflux proteins (OEP)"/>
    <property type="match status" value="1"/>
</dbReference>
<dbReference type="Proteomes" id="UP000248021">
    <property type="component" value="Unassembled WGS sequence"/>
</dbReference>
<comment type="subcellular location">
    <subcellularLocation>
        <location evidence="2">Cell membrane</location>
        <topology evidence="2">Lipid-anchor</topology>
    </subcellularLocation>
</comment>
<reference evidence="3 4" key="1">
    <citation type="submission" date="2018-05" db="EMBL/GenBank/DDBJ databases">
        <title>Genomic Encyclopedia of Type Strains, Phase IV (KMG-IV): sequencing the most valuable type-strain genomes for metagenomic binning, comparative biology and taxonomic classification.</title>
        <authorList>
            <person name="Goeker M."/>
        </authorList>
    </citation>
    <scope>NUCLEOTIDE SEQUENCE [LARGE SCALE GENOMIC DNA]</scope>
    <source>
        <strain evidence="3 4">DSM 6462</strain>
    </source>
</reference>